<dbReference type="PANTHER" id="PTHR47326">
    <property type="entry name" value="TRANSPOSABLE ELEMENT TC3 TRANSPOSASE-LIKE PROTEIN"/>
    <property type="match status" value="1"/>
</dbReference>
<dbReference type="Gene3D" id="3.30.420.10">
    <property type="entry name" value="Ribonuclease H-like superfamily/Ribonuclease H"/>
    <property type="match status" value="1"/>
</dbReference>
<dbReference type="AlphaFoldDB" id="A0A1B6LRF1"/>
<evidence type="ECO:0000259" key="1">
    <source>
        <dbReference type="Pfam" id="PF16087"/>
    </source>
</evidence>
<proteinExistence type="predicted"/>
<dbReference type="GO" id="GO:0003676">
    <property type="term" value="F:nucleic acid binding"/>
    <property type="evidence" value="ECO:0007669"/>
    <property type="project" value="InterPro"/>
</dbReference>
<name>A0A1B6LRF1_9HEMI</name>
<reference evidence="2" key="1">
    <citation type="submission" date="2015-11" db="EMBL/GenBank/DDBJ databases">
        <title>De novo transcriptome assembly of four potential Pierce s Disease insect vectors from Arizona vineyards.</title>
        <authorList>
            <person name="Tassone E.E."/>
        </authorList>
    </citation>
    <scope>NUCLEOTIDE SEQUENCE</scope>
</reference>
<dbReference type="Pfam" id="PF16087">
    <property type="entry name" value="DUF4817"/>
    <property type="match status" value="1"/>
</dbReference>
<organism evidence="2">
    <name type="scientific">Graphocephala atropunctata</name>
    <dbReference type="NCBI Taxonomy" id="36148"/>
    <lineage>
        <taxon>Eukaryota</taxon>
        <taxon>Metazoa</taxon>
        <taxon>Ecdysozoa</taxon>
        <taxon>Arthropoda</taxon>
        <taxon>Hexapoda</taxon>
        <taxon>Insecta</taxon>
        <taxon>Pterygota</taxon>
        <taxon>Neoptera</taxon>
        <taxon>Paraneoptera</taxon>
        <taxon>Hemiptera</taxon>
        <taxon>Auchenorrhyncha</taxon>
        <taxon>Membracoidea</taxon>
        <taxon>Cicadellidae</taxon>
        <taxon>Cicadellinae</taxon>
        <taxon>Cicadellini</taxon>
        <taxon>Graphocephala</taxon>
    </lineage>
</organism>
<gene>
    <name evidence="2" type="ORF">g.1018</name>
</gene>
<protein>
    <recommendedName>
        <fullName evidence="1">DUF4817 domain-containing protein</fullName>
    </recommendedName>
</protein>
<dbReference type="InterPro" id="IPR032135">
    <property type="entry name" value="DUF4817"/>
</dbReference>
<dbReference type="EMBL" id="GEBQ01013704">
    <property type="protein sequence ID" value="JAT26273.1"/>
    <property type="molecule type" value="Transcribed_RNA"/>
</dbReference>
<evidence type="ECO:0000313" key="2">
    <source>
        <dbReference type="EMBL" id="JAT26273.1"/>
    </source>
</evidence>
<dbReference type="InterPro" id="IPR036397">
    <property type="entry name" value="RNaseH_sf"/>
</dbReference>
<dbReference type="PANTHER" id="PTHR47326:SF1">
    <property type="entry name" value="HTH PSQ-TYPE DOMAIN-CONTAINING PROTEIN"/>
    <property type="match status" value="1"/>
</dbReference>
<feature type="domain" description="DUF4817" evidence="1">
    <location>
        <begin position="4"/>
        <end position="57"/>
    </location>
</feature>
<accession>A0A1B6LRF1</accession>
<sequence length="271" mass="31700">MAYTSAEAFDMLMVLGECYQNFTAAATLYAERFPERHHYSRKAFRTLADRVRETGSVHCNHNKGKQIARPVRSEKSADVLAAALQNPQDSSRRIAVDSGSSQATVLRILHENKMHPYKISLHQELSEDDYLQRMNFCFWARERMNEDPDFFNDVLWCDEATFRSNGEVNRHNMRYWSYENPHWMRAVDNQRYWTLNTWCGIIGNRIIGPHFFEGNLTGDTYNYFLNNVLPNLLMGLPNEVRQRMWLQQDGAPPHYAIAVRKHLMNSFLING</sequence>